<dbReference type="SUPFAM" id="SSF48208">
    <property type="entry name" value="Six-hairpin glycosidases"/>
    <property type="match status" value="1"/>
</dbReference>
<dbReference type="STRING" id="1618443.UV73_C0006G0011"/>
<reference evidence="1 2" key="1">
    <citation type="journal article" date="2015" name="Nature">
        <title>rRNA introns, odd ribosomes, and small enigmatic genomes across a large radiation of phyla.</title>
        <authorList>
            <person name="Brown C.T."/>
            <person name="Hug L.A."/>
            <person name="Thomas B.C."/>
            <person name="Sharon I."/>
            <person name="Castelle C.J."/>
            <person name="Singh A."/>
            <person name="Wilkins M.J."/>
            <person name="Williams K.H."/>
            <person name="Banfield J.F."/>
        </authorList>
    </citation>
    <scope>NUCLEOTIDE SEQUENCE [LARGE SCALE GENOMIC DNA]</scope>
</reference>
<proteinExistence type="predicted"/>
<dbReference type="GO" id="GO:0005975">
    <property type="term" value="P:carbohydrate metabolic process"/>
    <property type="evidence" value="ECO:0007669"/>
    <property type="project" value="InterPro"/>
</dbReference>
<dbReference type="Proteomes" id="UP000034894">
    <property type="component" value="Unassembled WGS sequence"/>
</dbReference>
<evidence type="ECO:0000313" key="1">
    <source>
        <dbReference type="EMBL" id="KKS97657.1"/>
    </source>
</evidence>
<organism evidence="1 2">
    <name type="scientific">Candidatus Gottesmanbacteria bacterium GW2011_GWA2_43_14</name>
    <dbReference type="NCBI Taxonomy" id="1618443"/>
    <lineage>
        <taxon>Bacteria</taxon>
        <taxon>Candidatus Gottesmaniibacteriota</taxon>
    </lineage>
</organism>
<dbReference type="InterPro" id="IPR008928">
    <property type="entry name" value="6-hairpin_glycosidase_sf"/>
</dbReference>
<comment type="caution">
    <text evidence="1">The sequence shown here is derived from an EMBL/GenBank/DDBJ whole genome shotgun (WGS) entry which is preliminary data.</text>
</comment>
<protein>
    <submittedName>
        <fullName evidence="1">Uncharacterized protein</fullName>
    </submittedName>
</protein>
<dbReference type="AlphaFoldDB" id="A0A0G1DJB4"/>
<gene>
    <name evidence="1" type="ORF">UV73_C0006G0011</name>
</gene>
<name>A0A0G1DJB4_9BACT</name>
<dbReference type="EMBL" id="LCFP01000006">
    <property type="protein sequence ID" value="KKS97657.1"/>
    <property type="molecule type" value="Genomic_DNA"/>
</dbReference>
<evidence type="ECO:0000313" key="2">
    <source>
        <dbReference type="Proteomes" id="UP000034894"/>
    </source>
</evidence>
<accession>A0A0G1DJB4</accession>
<sequence length="420" mass="46980">MKQKLVVIASVVLLILLSAAVFYKSKKPVESMLCGAVSCENGCCVKGKCIPKGLEIAGYTCRENNTWQTPEGKIETKLPEAVSIAVGQALEVPGLLSSEKAREIAQNIVSWLDGMKNDKGQYFANENCASDGLCQTSSTIDKQRGIITVWSRYRNYLGSRNAPEMDLIDAELATLTTPGVGSPAQNDYLNCTLMYELHKSNVFTPQQKNKITSICNDSIFYGEEMNNYNQRSKSDEAYSAEPAVELFLEGKPVNTGLNANPDKMIKYSSYTADMATLYIWTKEAKALELGKYFFNLALETKSQELENTDDSLLGLAAYKFYEATGEQKYLEASGKFMEEKSTGLKCSNFVYCVNYLYFLDYYSDKTDDPEIKLKSEELFAMLMANFYDSGKNLFYYKNENGINYYPVAQNSILSGILANY</sequence>